<dbReference type="RefSeq" id="WP_094090854.1">
    <property type="nucleotide sequence ID" value="NZ_CP016397.1"/>
</dbReference>
<dbReference type="OrthoDB" id="5652847at2"/>
<evidence type="ECO:0000256" key="1">
    <source>
        <dbReference type="SAM" id="Phobius"/>
    </source>
</evidence>
<keyword evidence="1" id="KW-0812">Transmembrane</keyword>
<protein>
    <submittedName>
        <fullName evidence="2">Uncharacterized protein</fullName>
    </submittedName>
</protein>
<feature type="transmembrane region" description="Helical" evidence="1">
    <location>
        <begin position="95"/>
        <end position="119"/>
    </location>
</feature>
<dbReference type="KEGG" id="lcd:clem_06405"/>
<keyword evidence="3" id="KW-1185">Reference proteome</keyword>
<accession>A0A222P1X5</accession>
<evidence type="ECO:0000313" key="3">
    <source>
        <dbReference type="Proteomes" id="UP000201728"/>
    </source>
</evidence>
<evidence type="ECO:0000313" key="2">
    <source>
        <dbReference type="EMBL" id="ASQ45836.1"/>
    </source>
</evidence>
<sequence>MGQFVKARNQEFIETDKAAYYREQYQSYMTGPEWRNVEMAEEYGKFLQEGQSLFHFPYFRQVYDLWRVIFNSYAAARRYNSRSEIFFSEYMLMDLFIGFFTTLELIPKGILSLFLVPFVNKDNKTQMQQHLADYYKEYAANLETIPFYDHKYKENREKLAQAYKECTDKTWGDWFSWKCVSFELWARRWISKPLSYWFHQEDNIVAPTTDILVKMNVEGIEDPELIKTNFKQRLSNLDSSLVSIIKDKENKESLYVKEKNPEKTYTSVYARLRVPRYAAFQPVLRQLAAQEIKLRKIAGQDQVQVKCLINADNETSFHLREEKLNRISHAQPLYSYSDRIHNYRKICLFDVPVKKLSKVVMEIDKCRESTEDSSTKDVEVKFIHNF</sequence>
<name>A0A222P1X5_9GAMM</name>
<reference evidence="3" key="1">
    <citation type="submission" date="2016-07" db="EMBL/GenBank/DDBJ databases">
        <authorList>
            <person name="Florea S."/>
            <person name="Webb J.S."/>
            <person name="Jaromczyk J."/>
            <person name="Schardl C.L."/>
        </authorList>
    </citation>
    <scope>NUCLEOTIDE SEQUENCE [LARGE SCALE GENOMIC DNA]</scope>
    <source>
        <strain evidence="3">CDC-D5610</strain>
    </source>
</reference>
<dbReference type="Proteomes" id="UP000201728">
    <property type="component" value="Chromosome"/>
</dbReference>
<dbReference type="AlphaFoldDB" id="A0A222P1X5"/>
<proteinExistence type="predicted"/>
<keyword evidence="1" id="KW-0472">Membrane</keyword>
<gene>
    <name evidence="2" type="ORF">clem_06405</name>
</gene>
<organism evidence="2 3">
    <name type="scientific">Legionella clemsonensis</name>
    <dbReference type="NCBI Taxonomy" id="1867846"/>
    <lineage>
        <taxon>Bacteria</taxon>
        <taxon>Pseudomonadati</taxon>
        <taxon>Pseudomonadota</taxon>
        <taxon>Gammaproteobacteria</taxon>
        <taxon>Legionellales</taxon>
        <taxon>Legionellaceae</taxon>
        <taxon>Legionella</taxon>
    </lineage>
</organism>
<keyword evidence="1" id="KW-1133">Transmembrane helix</keyword>
<dbReference type="EMBL" id="CP016397">
    <property type="protein sequence ID" value="ASQ45836.1"/>
    <property type="molecule type" value="Genomic_DNA"/>
</dbReference>